<name>A0A1G2BPE9_9BACT</name>
<dbReference type="STRING" id="1798553.A3H70_03025"/>
<sequence>MQIVQLREYAPEVVFVGFIVTAIISCCSIKSAIVFWGVIAAGLLFGYLTALIIGTFLGFDEEPPGLH</sequence>
<comment type="caution">
    <text evidence="2">The sequence shown here is derived from an EMBL/GenBank/DDBJ whole genome shotgun (WGS) entry which is preliminary data.</text>
</comment>
<feature type="transmembrane region" description="Helical" evidence="1">
    <location>
        <begin position="12"/>
        <end position="33"/>
    </location>
</feature>
<gene>
    <name evidence="2" type="ORF">A3H70_03025</name>
</gene>
<keyword evidence="1" id="KW-1133">Transmembrane helix</keyword>
<keyword evidence="1" id="KW-0472">Membrane</keyword>
<dbReference type="AlphaFoldDB" id="A0A1G2BPE9"/>
<protein>
    <submittedName>
        <fullName evidence="2">Uncharacterized protein</fullName>
    </submittedName>
</protein>
<organism evidence="2 3">
    <name type="scientific">Candidatus Komeilibacteria bacterium RIFCSPLOWO2_02_FULL_48_11</name>
    <dbReference type="NCBI Taxonomy" id="1798553"/>
    <lineage>
        <taxon>Bacteria</taxon>
        <taxon>Candidatus Komeiliibacteriota</taxon>
    </lineage>
</organism>
<evidence type="ECO:0000313" key="3">
    <source>
        <dbReference type="Proteomes" id="UP000178109"/>
    </source>
</evidence>
<evidence type="ECO:0000313" key="2">
    <source>
        <dbReference type="EMBL" id="OGY91035.1"/>
    </source>
</evidence>
<reference evidence="2 3" key="1">
    <citation type="journal article" date="2016" name="Nat. Commun.">
        <title>Thousands of microbial genomes shed light on interconnected biogeochemical processes in an aquifer system.</title>
        <authorList>
            <person name="Anantharaman K."/>
            <person name="Brown C.T."/>
            <person name="Hug L.A."/>
            <person name="Sharon I."/>
            <person name="Castelle C.J."/>
            <person name="Probst A.J."/>
            <person name="Thomas B.C."/>
            <person name="Singh A."/>
            <person name="Wilkins M.J."/>
            <person name="Karaoz U."/>
            <person name="Brodie E.L."/>
            <person name="Williams K.H."/>
            <person name="Hubbard S.S."/>
            <person name="Banfield J.F."/>
        </authorList>
    </citation>
    <scope>NUCLEOTIDE SEQUENCE [LARGE SCALE GENOMIC DNA]</scope>
</reference>
<evidence type="ECO:0000256" key="1">
    <source>
        <dbReference type="SAM" id="Phobius"/>
    </source>
</evidence>
<dbReference type="EMBL" id="MHKO01000055">
    <property type="protein sequence ID" value="OGY91035.1"/>
    <property type="molecule type" value="Genomic_DNA"/>
</dbReference>
<dbReference type="Proteomes" id="UP000178109">
    <property type="component" value="Unassembled WGS sequence"/>
</dbReference>
<dbReference type="PROSITE" id="PS51257">
    <property type="entry name" value="PROKAR_LIPOPROTEIN"/>
    <property type="match status" value="1"/>
</dbReference>
<feature type="transmembrane region" description="Helical" evidence="1">
    <location>
        <begin position="39"/>
        <end position="59"/>
    </location>
</feature>
<proteinExistence type="predicted"/>
<accession>A0A1G2BPE9</accession>
<keyword evidence="1" id="KW-0812">Transmembrane</keyword>